<dbReference type="InterPro" id="IPR053185">
    <property type="entry name" value="SET_domain_protein"/>
</dbReference>
<dbReference type="Proteomes" id="UP001275084">
    <property type="component" value="Unassembled WGS sequence"/>
</dbReference>
<evidence type="ECO:0000313" key="1">
    <source>
        <dbReference type="EMBL" id="KAK3344503.1"/>
    </source>
</evidence>
<name>A0AAJ0HAF8_9PEZI</name>
<sequence>FFPLHNTHQGEFSPALSIVMTNMLPLDSGRGGLFLKGSRINHACRTNAQHSWTDECGVLAIHRHAHGDRRRYLRDNFSFLCASHPCTLVLTGKIEVISPKKWLY</sequence>
<dbReference type="InterPro" id="IPR046341">
    <property type="entry name" value="SET_dom_sf"/>
</dbReference>
<dbReference type="AlphaFoldDB" id="A0AAJ0HAF8"/>
<organism evidence="1 2">
    <name type="scientific">Lasiosphaeria hispida</name>
    <dbReference type="NCBI Taxonomy" id="260671"/>
    <lineage>
        <taxon>Eukaryota</taxon>
        <taxon>Fungi</taxon>
        <taxon>Dikarya</taxon>
        <taxon>Ascomycota</taxon>
        <taxon>Pezizomycotina</taxon>
        <taxon>Sordariomycetes</taxon>
        <taxon>Sordariomycetidae</taxon>
        <taxon>Sordariales</taxon>
        <taxon>Lasiosphaeriaceae</taxon>
        <taxon>Lasiosphaeria</taxon>
    </lineage>
</organism>
<comment type="caution">
    <text evidence="1">The sequence shown here is derived from an EMBL/GenBank/DDBJ whole genome shotgun (WGS) entry which is preliminary data.</text>
</comment>
<evidence type="ECO:0000313" key="2">
    <source>
        <dbReference type="Proteomes" id="UP001275084"/>
    </source>
</evidence>
<keyword evidence="2" id="KW-1185">Reference proteome</keyword>
<proteinExistence type="predicted"/>
<dbReference type="EMBL" id="JAUIQD010000007">
    <property type="protein sequence ID" value="KAK3344503.1"/>
    <property type="molecule type" value="Genomic_DNA"/>
</dbReference>
<reference evidence="1" key="1">
    <citation type="journal article" date="2023" name="Mol. Phylogenet. Evol.">
        <title>Genome-scale phylogeny and comparative genomics of the fungal order Sordariales.</title>
        <authorList>
            <person name="Hensen N."/>
            <person name="Bonometti L."/>
            <person name="Westerberg I."/>
            <person name="Brannstrom I.O."/>
            <person name="Guillou S."/>
            <person name="Cros-Aarteil S."/>
            <person name="Calhoun S."/>
            <person name="Haridas S."/>
            <person name="Kuo A."/>
            <person name="Mondo S."/>
            <person name="Pangilinan J."/>
            <person name="Riley R."/>
            <person name="LaButti K."/>
            <person name="Andreopoulos B."/>
            <person name="Lipzen A."/>
            <person name="Chen C."/>
            <person name="Yan M."/>
            <person name="Daum C."/>
            <person name="Ng V."/>
            <person name="Clum A."/>
            <person name="Steindorff A."/>
            <person name="Ohm R.A."/>
            <person name="Martin F."/>
            <person name="Silar P."/>
            <person name="Natvig D.O."/>
            <person name="Lalanne C."/>
            <person name="Gautier V."/>
            <person name="Ament-Velasquez S.L."/>
            <person name="Kruys A."/>
            <person name="Hutchinson M.I."/>
            <person name="Powell A.J."/>
            <person name="Barry K."/>
            <person name="Miller A.N."/>
            <person name="Grigoriev I.V."/>
            <person name="Debuchy R."/>
            <person name="Gladieux P."/>
            <person name="Hiltunen Thoren M."/>
            <person name="Johannesson H."/>
        </authorList>
    </citation>
    <scope>NUCLEOTIDE SEQUENCE</scope>
    <source>
        <strain evidence="1">CBS 955.72</strain>
    </source>
</reference>
<protein>
    <recommendedName>
        <fullName evidence="3">SET domain-containing protein</fullName>
    </recommendedName>
</protein>
<gene>
    <name evidence="1" type="ORF">B0T25DRAFT_463544</name>
</gene>
<feature type="non-terminal residue" evidence="1">
    <location>
        <position position="1"/>
    </location>
</feature>
<accession>A0AAJ0HAF8</accession>
<dbReference type="Gene3D" id="2.170.270.10">
    <property type="entry name" value="SET domain"/>
    <property type="match status" value="1"/>
</dbReference>
<dbReference type="PANTHER" id="PTHR47332">
    <property type="entry name" value="SET DOMAIN-CONTAINING PROTEIN 5"/>
    <property type="match status" value="1"/>
</dbReference>
<reference evidence="1" key="2">
    <citation type="submission" date="2023-06" db="EMBL/GenBank/DDBJ databases">
        <authorList>
            <consortium name="Lawrence Berkeley National Laboratory"/>
            <person name="Haridas S."/>
            <person name="Hensen N."/>
            <person name="Bonometti L."/>
            <person name="Westerberg I."/>
            <person name="Brannstrom I.O."/>
            <person name="Guillou S."/>
            <person name="Cros-Aarteil S."/>
            <person name="Calhoun S."/>
            <person name="Kuo A."/>
            <person name="Mondo S."/>
            <person name="Pangilinan J."/>
            <person name="Riley R."/>
            <person name="Labutti K."/>
            <person name="Andreopoulos B."/>
            <person name="Lipzen A."/>
            <person name="Chen C."/>
            <person name="Yanf M."/>
            <person name="Daum C."/>
            <person name="Ng V."/>
            <person name="Clum A."/>
            <person name="Steindorff A."/>
            <person name="Ohm R."/>
            <person name="Martin F."/>
            <person name="Silar P."/>
            <person name="Natvig D."/>
            <person name="Lalanne C."/>
            <person name="Gautier V."/>
            <person name="Ament-Velasquez S.L."/>
            <person name="Kruys A."/>
            <person name="Hutchinson M.I."/>
            <person name="Powell A.J."/>
            <person name="Barry K."/>
            <person name="Miller A.N."/>
            <person name="Grigoriev I.V."/>
            <person name="Debuchy R."/>
            <person name="Gladieux P."/>
            <person name="Thoren M.H."/>
            <person name="Johannesson H."/>
        </authorList>
    </citation>
    <scope>NUCLEOTIDE SEQUENCE</scope>
    <source>
        <strain evidence="1">CBS 955.72</strain>
    </source>
</reference>
<evidence type="ECO:0008006" key="3">
    <source>
        <dbReference type="Google" id="ProtNLM"/>
    </source>
</evidence>
<dbReference type="PANTHER" id="PTHR47332:SF2">
    <property type="entry name" value="SET-6"/>
    <property type="match status" value="1"/>
</dbReference>